<reference evidence="1 2" key="1">
    <citation type="journal article" date="2012" name="ISME J.">
        <title>Nitrification expanded: discovery, physiology and genomics of a nitrite-oxidizing bacterium from the phylum Chloroflexi.</title>
        <authorList>
            <person name="Sorokin D.Y."/>
            <person name="Lucker S."/>
            <person name="Vejmelkova D."/>
            <person name="Kostrikina N.A."/>
            <person name="Kleerebezem R."/>
            <person name="Rijpstra W.I."/>
            <person name="Damste J.S."/>
            <person name="Le Paslier D."/>
            <person name="Muyzer G."/>
            <person name="Wagner M."/>
            <person name="van Loosdrecht M.C."/>
            <person name="Daims H."/>
        </authorList>
    </citation>
    <scope>NUCLEOTIDE SEQUENCE [LARGE SCALE GENOMIC DNA]</scope>
    <source>
        <strain evidence="2">none</strain>
    </source>
</reference>
<keyword evidence="2" id="KW-1185">Reference proteome</keyword>
<comment type="caution">
    <text evidence="1">The sequence shown here is derived from an EMBL/GenBank/DDBJ whole genome shotgun (WGS) entry which is preliminary data.</text>
</comment>
<proteinExistence type="predicted"/>
<dbReference type="Proteomes" id="UP000004221">
    <property type="component" value="Unassembled WGS sequence"/>
</dbReference>
<dbReference type="PANTHER" id="PTHR33325">
    <property type="entry name" value="ZINC FINGER, CCHC-TYPE-RELATED"/>
    <property type="match status" value="1"/>
</dbReference>
<dbReference type="PANTHER" id="PTHR33325:SF11">
    <property type="entry name" value="COLD SHOCK DOMAIN-CONTAINING PROTEIN 4-LIKE"/>
    <property type="match status" value="1"/>
</dbReference>
<accession>I4EN08</accession>
<evidence type="ECO:0008006" key="3">
    <source>
        <dbReference type="Google" id="ProtNLM"/>
    </source>
</evidence>
<name>I4EN08_9BACT</name>
<protein>
    <recommendedName>
        <fullName evidence="3">DUF4219 domain-containing protein</fullName>
    </recommendedName>
</protein>
<dbReference type="AlphaFoldDB" id="I4EN08"/>
<dbReference type="EMBL" id="CAGS01000670">
    <property type="protein sequence ID" value="CCF86071.1"/>
    <property type="molecule type" value="Genomic_DNA"/>
</dbReference>
<organism evidence="1 2">
    <name type="scientific">Nitrolancea hollandica Lb</name>
    <dbReference type="NCBI Taxonomy" id="1129897"/>
    <lineage>
        <taxon>Bacteria</taxon>
        <taxon>Pseudomonadati</taxon>
        <taxon>Thermomicrobiota</taxon>
        <taxon>Thermomicrobia</taxon>
        <taxon>Sphaerobacterales</taxon>
        <taxon>Sphaerobacterineae</taxon>
        <taxon>Sphaerobacteraceae</taxon>
        <taxon>Nitrolancea</taxon>
    </lineage>
</organism>
<sequence>MASIEKLMFPALDITLANYIFWIANVELHLQSLGLINTVKENNTSTDQEREKSVIFILRHLDESIICDYAHIKDPKESGNP</sequence>
<evidence type="ECO:0000313" key="2">
    <source>
        <dbReference type="Proteomes" id="UP000004221"/>
    </source>
</evidence>
<evidence type="ECO:0000313" key="1">
    <source>
        <dbReference type="EMBL" id="CCF86071.1"/>
    </source>
</evidence>
<gene>
    <name evidence="1" type="ORF">NITHO_7010002</name>
</gene>